<dbReference type="PANTHER" id="PTHR47814:SF1">
    <property type="entry name" value="PEPTIDYL-TRNA HYDROLASE ARFB"/>
    <property type="match status" value="1"/>
</dbReference>
<keyword evidence="3" id="KW-0378">Hydrolase</keyword>
<reference evidence="4" key="1">
    <citation type="journal article" date="2019" name="Int. J. Syst. Evol. Microbiol.">
        <title>The Global Catalogue of Microorganisms (GCM) 10K type strain sequencing project: providing services to taxonomists for standard genome sequencing and annotation.</title>
        <authorList>
            <consortium name="The Broad Institute Genomics Platform"/>
            <consortium name="The Broad Institute Genome Sequencing Center for Infectious Disease"/>
            <person name="Wu L."/>
            <person name="Ma J."/>
        </authorList>
    </citation>
    <scope>NUCLEOTIDE SEQUENCE [LARGE SCALE GENOMIC DNA]</scope>
    <source>
        <strain evidence="4">JCM 32105</strain>
    </source>
</reference>
<evidence type="ECO:0000313" key="3">
    <source>
        <dbReference type="EMBL" id="GAA4463851.1"/>
    </source>
</evidence>
<accession>A0ABP8NDM5</accession>
<dbReference type="PROSITE" id="PS00745">
    <property type="entry name" value="RF_PROK_I"/>
    <property type="match status" value="1"/>
</dbReference>
<feature type="domain" description="Prokaryotic-type class I peptide chain release factors" evidence="2">
    <location>
        <begin position="29"/>
        <end position="45"/>
    </location>
</feature>
<name>A0ABP8NDM5_9BACT</name>
<gene>
    <name evidence="3" type="primary">arfB</name>
    <name evidence="3" type="ORF">GCM10023093_13100</name>
</gene>
<dbReference type="RefSeq" id="WP_425575682.1">
    <property type="nucleotide sequence ID" value="NZ_BAABFA010000009.1"/>
</dbReference>
<organism evidence="3 4">
    <name type="scientific">Nemorincola caseinilytica</name>
    <dbReference type="NCBI Taxonomy" id="2054315"/>
    <lineage>
        <taxon>Bacteria</taxon>
        <taxon>Pseudomonadati</taxon>
        <taxon>Bacteroidota</taxon>
        <taxon>Chitinophagia</taxon>
        <taxon>Chitinophagales</taxon>
        <taxon>Chitinophagaceae</taxon>
        <taxon>Nemorincola</taxon>
    </lineage>
</organism>
<evidence type="ECO:0000256" key="1">
    <source>
        <dbReference type="SAM" id="MobiDB-lite"/>
    </source>
</evidence>
<keyword evidence="4" id="KW-1185">Reference proteome</keyword>
<comment type="caution">
    <text evidence="3">The sequence shown here is derived from an EMBL/GenBank/DDBJ whole genome shotgun (WGS) entry which is preliminary data.</text>
</comment>
<evidence type="ECO:0000259" key="2">
    <source>
        <dbReference type="PROSITE" id="PS00745"/>
    </source>
</evidence>
<dbReference type="Proteomes" id="UP001500067">
    <property type="component" value="Unassembled WGS sequence"/>
</dbReference>
<dbReference type="NCBIfam" id="NF006718">
    <property type="entry name" value="PRK09256.1"/>
    <property type="match status" value="1"/>
</dbReference>
<dbReference type="InterPro" id="IPR000352">
    <property type="entry name" value="Pep_chain_release_fac_I"/>
</dbReference>
<evidence type="ECO:0000313" key="4">
    <source>
        <dbReference type="Proteomes" id="UP001500067"/>
    </source>
</evidence>
<dbReference type="Pfam" id="PF00472">
    <property type="entry name" value="RF-1"/>
    <property type="match status" value="1"/>
</dbReference>
<protein>
    <submittedName>
        <fullName evidence="3">Alternative ribosome rescue aminoacyl-tRNA hydrolase ArfB</fullName>
    </submittedName>
</protein>
<sequence>MIHEVALHRKKIDPMNIDLSSEIVYRTSRSGGKGGQNVNKVETAVEVLWHIASSRFYTPEEKELIAARLAGRINSEGYLAVRSTEKRSQLENKHVAVKKLHELVKRSLVVPKKRTATRPTAASKAARLDNKKREGRKKEMRRRPGADE</sequence>
<feature type="region of interest" description="Disordered" evidence="1">
    <location>
        <begin position="110"/>
        <end position="148"/>
    </location>
</feature>
<dbReference type="GO" id="GO:0016787">
    <property type="term" value="F:hydrolase activity"/>
    <property type="evidence" value="ECO:0007669"/>
    <property type="project" value="UniProtKB-KW"/>
</dbReference>
<dbReference type="PANTHER" id="PTHR47814">
    <property type="entry name" value="PEPTIDYL-TRNA HYDROLASE ARFB"/>
    <property type="match status" value="1"/>
</dbReference>
<dbReference type="EMBL" id="BAABFA010000009">
    <property type="protein sequence ID" value="GAA4463851.1"/>
    <property type="molecule type" value="Genomic_DNA"/>
</dbReference>
<proteinExistence type="predicted"/>
<dbReference type="SUPFAM" id="SSF110916">
    <property type="entry name" value="Peptidyl-tRNA hydrolase domain-like"/>
    <property type="match status" value="1"/>
</dbReference>
<dbReference type="Gene3D" id="3.30.160.20">
    <property type="match status" value="1"/>
</dbReference>